<dbReference type="RefSeq" id="XP_062786210.1">
    <property type="nucleotide sequence ID" value="XM_062930159.1"/>
</dbReference>
<protein>
    <recommendedName>
        <fullName evidence="3">IBR domain-containing protein</fullName>
    </recommendedName>
</protein>
<dbReference type="AlphaFoldDB" id="A0AAX4J0B4"/>
<sequence length="125" mass="14701">MCLAENIYYPQCGCWDGRHIRWECPRSGACPDVECSGVFRKSGRCLVCERRRSHQRRAFRPPYFPQKQHAFVATDDDYDYNLMLLREVLRQTLRKPQGSLPSDAARSSQFRGPWVGYRSGRRIDR</sequence>
<reference evidence="2" key="1">
    <citation type="journal article" date="2023" name="bioRxiv">
        <title>Complete genome of the Medicago anthracnose fungus, Colletotrichum destructivum, reveals a mini-chromosome-like region within a core chromosome.</title>
        <authorList>
            <person name="Lapalu N."/>
            <person name="Simon A."/>
            <person name="Lu A."/>
            <person name="Plaumann P.-L."/>
            <person name="Amselem J."/>
            <person name="Pigne S."/>
            <person name="Auger A."/>
            <person name="Koch C."/>
            <person name="Dallery J.-F."/>
            <person name="O'Connell R.J."/>
        </authorList>
    </citation>
    <scope>NUCLEOTIDE SEQUENCE [LARGE SCALE GENOMIC DNA]</scope>
    <source>
        <strain evidence="2">CBS 520.97</strain>
    </source>
</reference>
<dbReference type="EMBL" id="CP137313">
    <property type="protein sequence ID" value="WQF88989.1"/>
    <property type="molecule type" value="Genomic_DNA"/>
</dbReference>
<dbReference type="KEGG" id="cdet:87950503"/>
<dbReference type="Proteomes" id="UP001322277">
    <property type="component" value="Chromosome 9"/>
</dbReference>
<keyword evidence="2" id="KW-1185">Reference proteome</keyword>
<evidence type="ECO:0000313" key="1">
    <source>
        <dbReference type="EMBL" id="WQF88989.1"/>
    </source>
</evidence>
<organism evidence="1 2">
    <name type="scientific">Colletotrichum destructivum</name>
    <dbReference type="NCBI Taxonomy" id="34406"/>
    <lineage>
        <taxon>Eukaryota</taxon>
        <taxon>Fungi</taxon>
        <taxon>Dikarya</taxon>
        <taxon>Ascomycota</taxon>
        <taxon>Pezizomycotina</taxon>
        <taxon>Sordariomycetes</taxon>
        <taxon>Hypocreomycetidae</taxon>
        <taxon>Glomerellales</taxon>
        <taxon>Glomerellaceae</taxon>
        <taxon>Colletotrichum</taxon>
        <taxon>Colletotrichum destructivum species complex</taxon>
    </lineage>
</organism>
<gene>
    <name evidence="1" type="ORF">CDEST_14003</name>
</gene>
<proteinExistence type="predicted"/>
<evidence type="ECO:0000313" key="2">
    <source>
        <dbReference type="Proteomes" id="UP001322277"/>
    </source>
</evidence>
<evidence type="ECO:0008006" key="3">
    <source>
        <dbReference type="Google" id="ProtNLM"/>
    </source>
</evidence>
<dbReference type="GeneID" id="87950503"/>
<name>A0AAX4J0B4_9PEZI</name>
<accession>A0AAX4J0B4</accession>